<name>A0A401UTY3_9CLOT</name>
<reference evidence="1 2" key="1">
    <citation type="submission" date="2018-11" db="EMBL/GenBank/DDBJ databases">
        <title>Genome sequencing and assembly of Clostridium tagluense strain A121.</title>
        <authorList>
            <person name="Murakami T."/>
            <person name="Segawa T."/>
            <person name="Shcherbakova V.A."/>
            <person name="Mori H."/>
            <person name="Yoshimura Y."/>
        </authorList>
    </citation>
    <scope>NUCLEOTIDE SEQUENCE [LARGE SCALE GENOMIC DNA]</scope>
    <source>
        <strain evidence="1 2">A121</strain>
    </source>
</reference>
<accession>A0A401UTY3</accession>
<evidence type="ECO:0000313" key="1">
    <source>
        <dbReference type="EMBL" id="GCD13005.1"/>
    </source>
</evidence>
<dbReference type="RefSeq" id="WP_125006152.1">
    <property type="nucleotide sequence ID" value="NZ_BHYK01000050.1"/>
</dbReference>
<dbReference type="AlphaFoldDB" id="A0A401UTY3"/>
<protein>
    <recommendedName>
        <fullName evidence="3">RiboL-PSP-HEPN domain-containing protein</fullName>
    </recommendedName>
</protein>
<dbReference type="EMBL" id="BHYK01000050">
    <property type="protein sequence ID" value="GCD13005.1"/>
    <property type="molecule type" value="Genomic_DNA"/>
</dbReference>
<sequence length="233" mass="27616">MEYFYEKWFGKIASPFWNYESIDRYLNDKDSILNHCYKTLRFGKELEDEFTDGVVRSINQVVDVIPNLMIVYLISQIEEMFRELFTEIFLKKPQLLNKCIKFFNEEAELKLKFSLNELIKFNSKEEYMLVLAQRGAELCISGSFEKVIKRLEEIPKATDFKICFDKKDVDVLVNFQNKRNEIVHENKHEKINILDITEEDENGEIKLHAIANILCKITEILFQLGFNVYVPSK</sequence>
<evidence type="ECO:0008006" key="3">
    <source>
        <dbReference type="Google" id="ProtNLM"/>
    </source>
</evidence>
<evidence type="ECO:0000313" key="2">
    <source>
        <dbReference type="Proteomes" id="UP000287872"/>
    </source>
</evidence>
<comment type="caution">
    <text evidence="1">The sequence shown here is derived from an EMBL/GenBank/DDBJ whole genome shotgun (WGS) entry which is preliminary data.</text>
</comment>
<keyword evidence="2" id="KW-1185">Reference proteome</keyword>
<organism evidence="1 2">
    <name type="scientific">Clostridium tagluense</name>
    <dbReference type="NCBI Taxonomy" id="360422"/>
    <lineage>
        <taxon>Bacteria</taxon>
        <taxon>Bacillati</taxon>
        <taxon>Bacillota</taxon>
        <taxon>Clostridia</taxon>
        <taxon>Eubacteriales</taxon>
        <taxon>Clostridiaceae</taxon>
        <taxon>Clostridium</taxon>
    </lineage>
</organism>
<gene>
    <name evidence="1" type="ORF">Ctaglu_46280</name>
</gene>
<dbReference type="Proteomes" id="UP000287872">
    <property type="component" value="Unassembled WGS sequence"/>
</dbReference>
<proteinExistence type="predicted"/>